<organism evidence="1 2">
    <name type="scientific">Fusarium oxysporum f. sp. lycopersici (strain 4287 / CBS 123668 / FGSC 9935 / NRRL 34936)</name>
    <name type="common">Fusarium vascular wilt of tomato</name>
    <dbReference type="NCBI Taxonomy" id="426428"/>
    <lineage>
        <taxon>Eukaryota</taxon>
        <taxon>Fungi</taxon>
        <taxon>Dikarya</taxon>
        <taxon>Ascomycota</taxon>
        <taxon>Pezizomycotina</taxon>
        <taxon>Sordariomycetes</taxon>
        <taxon>Hypocreomycetidae</taxon>
        <taxon>Hypocreales</taxon>
        <taxon>Nectriaceae</taxon>
        <taxon>Fusarium</taxon>
        <taxon>Fusarium oxysporum species complex</taxon>
    </lineage>
</organism>
<evidence type="ECO:0000313" key="2">
    <source>
        <dbReference type="Proteomes" id="UP000009097"/>
    </source>
</evidence>
<gene>
    <name evidence="1" type="ORF">FOXG_17939</name>
</gene>
<protein>
    <submittedName>
        <fullName evidence="1">Uncharacterized protein</fullName>
    </submittedName>
</protein>
<name>A0A0J9U6Z8_FUSO4</name>
<evidence type="ECO:0000313" key="1">
    <source>
        <dbReference type="EMBL" id="KNA94958.1"/>
    </source>
</evidence>
<accession>A0A0J9U6Z8</accession>
<dbReference type="RefSeq" id="XP_018233004.1">
    <property type="nucleotide sequence ID" value="XM_018397959.1"/>
</dbReference>
<proteinExistence type="predicted"/>
<dbReference type="AlphaFoldDB" id="A0A0J9U6Z8"/>
<dbReference type="VEuPathDB" id="FungiDB:FOXG_17939"/>
<dbReference type="EMBL" id="DS231696">
    <property type="protein sequence ID" value="KNA94958.1"/>
    <property type="molecule type" value="Genomic_DNA"/>
</dbReference>
<sequence>MTDFITQINDRLCCHVVATLSRCPKISYQTPWLKRLVLQRCHDVIGNSFKSLLFKYLRYTSQRIKSAPQLYAASSQREIKITYSQTIPPLQLTHQQPSKTMTASSPLALQWDHLLAPLARGAG</sequence>
<reference evidence="1" key="2">
    <citation type="journal article" date="2010" name="Nature">
        <title>Comparative genomics reveals mobile pathogenicity chromosomes in Fusarium.</title>
        <authorList>
            <person name="Ma L.J."/>
            <person name="van der Does H.C."/>
            <person name="Borkovich K.A."/>
            <person name="Coleman J.J."/>
            <person name="Daboussi M.J."/>
            <person name="Di Pietro A."/>
            <person name="Dufresne M."/>
            <person name="Freitag M."/>
            <person name="Grabherr M."/>
            <person name="Henrissat B."/>
            <person name="Houterman P.M."/>
            <person name="Kang S."/>
            <person name="Shim W.B."/>
            <person name="Woloshuk C."/>
            <person name="Xie X."/>
            <person name="Xu J.R."/>
            <person name="Antoniw J."/>
            <person name="Baker S.E."/>
            <person name="Bluhm B.H."/>
            <person name="Breakspear A."/>
            <person name="Brown D.W."/>
            <person name="Butchko R.A."/>
            <person name="Chapman S."/>
            <person name="Coulson R."/>
            <person name="Coutinho P.M."/>
            <person name="Danchin E.G."/>
            <person name="Diener A."/>
            <person name="Gale L.R."/>
            <person name="Gardiner D.M."/>
            <person name="Goff S."/>
            <person name="Hammond-Kosack K.E."/>
            <person name="Hilburn K."/>
            <person name="Hua-Van A."/>
            <person name="Jonkers W."/>
            <person name="Kazan K."/>
            <person name="Kodira C.D."/>
            <person name="Koehrsen M."/>
            <person name="Kumar L."/>
            <person name="Lee Y.H."/>
            <person name="Li L."/>
            <person name="Manners J.M."/>
            <person name="Miranda-Saavedra D."/>
            <person name="Mukherjee M."/>
            <person name="Park G."/>
            <person name="Park J."/>
            <person name="Park S.Y."/>
            <person name="Proctor R.H."/>
            <person name="Regev A."/>
            <person name="Ruiz-Roldan M.C."/>
            <person name="Sain D."/>
            <person name="Sakthikumar S."/>
            <person name="Sykes S."/>
            <person name="Schwartz D.C."/>
            <person name="Turgeon B.G."/>
            <person name="Wapinski I."/>
            <person name="Yoder O."/>
            <person name="Young S."/>
            <person name="Zeng Q."/>
            <person name="Zhou S."/>
            <person name="Galagan J."/>
            <person name="Cuomo C.A."/>
            <person name="Kistler H.C."/>
            <person name="Rep M."/>
        </authorList>
    </citation>
    <scope>NUCLEOTIDE SEQUENCE [LARGE SCALE GENOMIC DNA]</scope>
    <source>
        <strain evidence="1">4287</strain>
    </source>
</reference>
<dbReference type="GeneID" id="28958645"/>
<dbReference type="KEGG" id="fox:FOXG_17939"/>
<reference evidence="1" key="1">
    <citation type="submission" date="2007-04" db="EMBL/GenBank/DDBJ databases">
        <authorList>
            <consortium name="The Broad Institute Genome Sequencing Platform"/>
            <person name="Birren B."/>
            <person name="Lander E."/>
            <person name="Galagan J."/>
            <person name="Nusbaum C."/>
            <person name="Devon K."/>
            <person name="Ma L.-J."/>
            <person name="Jaffe D."/>
            <person name="Butler J."/>
            <person name="Alvarez P."/>
            <person name="Gnerre S."/>
            <person name="Grabherr M."/>
            <person name="Kleber M."/>
            <person name="Mauceli E."/>
            <person name="Brockman W."/>
            <person name="MacCallum I.A."/>
            <person name="Young S."/>
            <person name="LaButti K."/>
            <person name="DeCaprio D."/>
            <person name="Crawford M."/>
            <person name="Koehrsen M."/>
            <person name="Engels R."/>
            <person name="Montgomery P."/>
            <person name="Pearson M."/>
            <person name="Howarth C."/>
            <person name="Larson L."/>
            <person name="White J."/>
            <person name="O'Leary S."/>
            <person name="Kodira C."/>
            <person name="Zeng Q."/>
            <person name="Yandava C."/>
            <person name="Alvarado L."/>
            <person name="Kistler C."/>
            <person name="Shim W.-B."/>
            <person name="Kang S."/>
            <person name="Woloshuk C."/>
        </authorList>
    </citation>
    <scope>NUCLEOTIDE SEQUENCE</scope>
    <source>
        <strain evidence="1">4287</strain>
    </source>
</reference>
<dbReference type="Proteomes" id="UP000009097">
    <property type="component" value="Unassembled WGS sequence"/>
</dbReference>